<reference evidence="2" key="1">
    <citation type="submission" date="2020-08" db="EMBL/GenBank/DDBJ databases">
        <title>Multicomponent nature underlies the extraordinary mechanical properties of spider dragline silk.</title>
        <authorList>
            <person name="Kono N."/>
            <person name="Nakamura H."/>
            <person name="Mori M."/>
            <person name="Yoshida Y."/>
            <person name="Ohtoshi R."/>
            <person name="Malay A.D."/>
            <person name="Moran D.A.P."/>
            <person name="Tomita M."/>
            <person name="Numata K."/>
            <person name="Arakawa K."/>
        </authorList>
    </citation>
    <scope>NUCLEOTIDE SEQUENCE</scope>
</reference>
<dbReference type="AlphaFoldDB" id="A0A8X6TA49"/>
<dbReference type="EMBL" id="BMAW01052957">
    <property type="protein sequence ID" value="GFS88374.1"/>
    <property type="molecule type" value="Genomic_DNA"/>
</dbReference>
<dbReference type="Proteomes" id="UP000887013">
    <property type="component" value="Unassembled WGS sequence"/>
</dbReference>
<evidence type="ECO:0000256" key="1">
    <source>
        <dbReference type="SAM" id="MobiDB-lite"/>
    </source>
</evidence>
<evidence type="ECO:0000313" key="3">
    <source>
        <dbReference type="Proteomes" id="UP000887013"/>
    </source>
</evidence>
<protein>
    <submittedName>
        <fullName evidence="2">Uncharacterized protein</fullName>
    </submittedName>
</protein>
<organism evidence="2 3">
    <name type="scientific">Nephila pilipes</name>
    <name type="common">Giant wood spider</name>
    <name type="synonym">Nephila maculata</name>
    <dbReference type="NCBI Taxonomy" id="299642"/>
    <lineage>
        <taxon>Eukaryota</taxon>
        <taxon>Metazoa</taxon>
        <taxon>Ecdysozoa</taxon>
        <taxon>Arthropoda</taxon>
        <taxon>Chelicerata</taxon>
        <taxon>Arachnida</taxon>
        <taxon>Araneae</taxon>
        <taxon>Araneomorphae</taxon>
        <taxon>Entelegynae</taxon>
        <taxon>Araneoidea</taxon>
        <taxon>Nephilidae</taxon>
        <taxon>Nephila</taxon>
    </lineage>
</organism>
<sequence length="217" mass="24921">MQEEKGHPYGHVTEKNHFNFTSAHPHFRKPLFFHPLRHRPLYYEAPAPVTTSQCKYSLHAGQQQYLKRHGTGGAKVRFAMAALKAFGRTVYQRKRNLQAKQRCARKAKWWLSSGVLWWGVSKASSGSEKGLRKVLLALQREQPAYDRCLKREEKKSPAREYEKGKVIASGQYAAIRDQTKPEMKGYLPPRRMSPQSAAQQRTRANAFDANPILCKRA</sequence>
<feature type="region of interest" description="Disordered" evidence="1">
    <location>
        <begin position="178"/>
        <end position="198"/>
    </location>
</feature>
<evidence type="ECO:0000313" key="2">
    <source>
        <dbReference type="EMBL" id="GFS88374.1"/>
    </source>
</evidence>
<name>A0A8X6TA49_NEPPI</name>
<keyword evidence="3" id="KW-1185">Reference proteome</keyword>
<accession>A0A8X6TA49</accession>
<comment type="caution">
    <text evidence="2">The sequence shown here is derived from an EMBL/GenBank/DDBJ whole genome shotgun (WGS) entry which is preliminary data.</text>
</comment>
<gene>
    <name evidence="2" type="ORF">NPIL_89651</name>
</gene>
<proteinExistence type="predicted"/>